<evidence type="ECO:0000313" key="5">
    <source>
        <dbReference type="EMBL" id="SHK33432.1"/>
    </source>
</evidence>
<evidence type="ECO:0000256" key="3">
    <source>
        <dbReference type="HAMAP-Rule" id="MF_00274"/>
    </source>
</evidence>
<dbReference type="GO" id="GO:0043590">
    <property type="term" value="C:bacterial nucleoid"/>
    <property type="evidence" value="ECO:0007669"/>
    <property type="project" value="UniProtKB-UniRule"/>
</dbReference>
<dbReference type="RefSeq" id="WP_072912610.1">
    <property type="nucleotide sequence ID" value="NZ_FRAR01000011.1"/>
</dbReference>
<dbReference type="Pfam" id="PF02575">
    <property type="entry name" value="YbaB_DNA_bd"/>
    <property type="match status" value="1"/>
</dbReference>
<keyword evidence="1 3" id="KW-0963">Cytoplasm</keyword>
<dbReference type="PIRSF" id="PIRSF004555">
    <property type="entry name" value="UCP004555"/>
    <property type="match status" value="1"/>
</dbReference>
<comment type="similarity">
    <text evidence="3">Belongs to the YbaB/EbfC family.</text>
</comment>
<dbReference type="Gene3D" id="3.30.1310.10">
    <property type="entry name" value="Nucleoid-associated protein YbaB-like domain"/>
    <property type="match status" value="1"/>
</dbReference>
<sequence length="105" mass="11365">MMGGNMNKMMKQVQKMQQEMAKMQEELANRTVEATAGGGAVKVVASGKQEIVSITLKPEAVDPEDIEMLQDLLLAAVNEALRQSQEMVSKEMGKLTGGLNIPGLF</sequence>
<dbReference type="SUPFAM" id="SSF82607">
    <property type="entry name" value="YbaB-like"/>
    <property type="match status" value="1"/>
</dbReference>
<feature type="region of interest" description="Disordered" evidence="4">
    <location>
        <begin position="1"/>
        <end position="20"/>
    </location>
</feature>
<evidence type="ECO:0000256" key="1">
    <source>
        <dbReference type="ARBA" id="ARBA00022490"/>
    </source>
</evidence>
<evidence type="ECO:0000256" key="2">
    <source>
        <dbReference type="ARBA" id="ARBA00023125"/>
    </source>
</evidence>
<dbReference type="PANTHER" id="PTHR33449:SF1">
    <property type="entry name" value="NUCLEOID-ASSOCIATED PROTEIN YBAB"/>
    <property type="match status" value="1"/>
</dbReference>
<proteinExistence type="inferred from homology"/>
<dbReference type="AlphaFoldDB" id="A0A1M6RLU6"/>
<dbReference type="STRING" id="1121421.SAMN02745123_01517"/>
<comment type="subcellular location">
    <subcellularLocation>
        <location evidence="3">Cytoplasm</location>
        <location evidence="3">Nucleoid</location>
    </subcellularLocation>
</comment>
<dbReference type="InterPro" id="IPR004401">
    <property type="entry name" value="YbaB/EbfC"/>
</dbReference>
<reference evidence="6" key="1">
    <citation type="submission" date="2016-11" db="EMBL/GenBank/DDBJ databases">
        <authorList>
            <person name="Varghese N."/>
            <person name="Submissions S."/>
        </authorList>
    </citation>
    <scope>NUCLEOTIDE SEQUENCE [LARGE SCALE GENOMIC DNA]</scope>
    <source>
        <strain evidence="6">DSM 10349</strain>
    </source>
</reference>
<gene>
    <name evidence="5" type="ORF">SAMN02745123_01517</name>
</gene>
<evidence type="ECO:0000256" key="4">
    <source>
        <dbReference type="SAM" id="MobiDB-lite"/>
    </source>
</evidence>
<dbReference type="EMBL" id="FRAR01000011">
    <property type="protein sequence ID" value="SHK33432.1"/>
    <property type="molecule type" value="Genomic_DNA"/>
</dbReference>
<dbReference type="FunFam" id="3.30.1310.10:FF:000002">
    <property type="entry name" value="Nucleoid-associated protein IKC_06587"/>
    <property type="match status" value="1"/>
</dbReference>
<dbReference type="HAMAP" id="MF_00274">
    <property type="entry name" value="DNA_YbaB_EbfC"/>
    <property type="match status" value="1"/>
</dbReference>
<evidence type="ECO:0000313" key="6">
    <source>
        <dbReference type="Proteomes" id="UP000183997"/>
    </source>
</evidence>
<protein>
    <recommendedName>
        <fullName evidence="3">Nucleoid-associated protein SAMN02745123_01517</fullName>
    </recommendedName>
</protein>
<dbReference type="OrthoDB" id="9795263at2"/>
<organism evidence="5 6">
    <name type="scientific">Desulforamulus aeronauticus DSM 10349</name>
    <dbReference type="NCBI Taxonomy" id="1121421"/>
    <lineage>
        <taxon>Bacteria</taxon>
        <taxon>Bacillati</taxon>
        <taxon>Bacillota</taxon>
        <taxon>Clostridia</taxon>
        <taxon>Eubacteriales</taxon>
        <taxon>Peptococcaceae</taxon>
        <taxon>Desulforamulus</taxon>
    </lineage>
</organism>
<dbReference type="GO" id="GO:0003677">
    <property type="term" value="F:DNA binding"/>
    <property type="evidence" value="ECO:0007669"/>
    <property type="project" value="UniProtKB-UniRule"/>
</dbReference>
<comment type="subunit">
    <text evidence="3">Homodimer.</text>
</comment>
<accession>A0A1M6RLU6</accession>
<dbReference type="InterPro" id="IPR036894">
    <property type="entry name" value="YbaB-like_sf"/>
</dbReference>
<keyword evidence="2 3" id="KW-0238">DNA-binding</keyword>
<dbReference type="Proteomes" id="UP000183997">
    <property type="component" value="Unassembled WGS sequence"/>
</dbReference>
<name>A0A1M6RLU6_9FIRM</name>
<dbReference type="GO" id="GO:0005829">
    <property type="term" value="C:cytosol"/>
    <property type="evidence" value="ECO:0007669"/>
    <property type="project" value="TreeGrafter"/>
</dbReference>
<dbReference type="NCBIfam" id="TIGR00103">
    <property type="entry name" value="DNA_YbaB_EbfC"/>
    <property type="match status" value="1"/>
</dbReference>
<dbReference type="PANTHER" id="PTHR33449">
    <property type="entry name" value="NUCLEOID-ASSOCIATED PROTEIN YBAB"/>
    <property type="match status" value="1"/>
</dbReference>
<keyword evidence="6" id="KW-1185">Reference proteome</keyword>
<comment type="function">
    <text evidence="3">Binds to DNA and alters its conformation. May be involved in regulation of gene expression, nucleoid organization and DNA protection.</text>
</comment>